<dbReference type="InterPro" id="IPR004806">
    <property type="entry name" value="Rad23"/>
</dbReference>
<dbReference type="CDD" id="cd14427">
    <property type="entry name" value="UBA2_HR23A"/>
    <property type="match status" value="1"/>
</dbReference>
<keyword evidence="3 7" id="KW-0227">DNA damage</keyword>
<name>A0A7J7U271_RHIFE</name>
<gene>
    <name evidence="11" type="ORF">mRhiFer1_014014</name>
</gene>
<dbReference type="InterPro" id="IPR000626">
    <property type="entry name" value="Ubiquitin-like_dom"/>
</dbReference>
<evidence type="ECO:0000313" key="11">
    <source>
        <dbReference type="EMBL" id="KAF6307017.1"/>
    </source>
</evidence>
<dbReference type="SMART" id="SM00165">
    <property type="entry name" value="UBA"/>
    <property type="match status" value="2"/>
</dbReference>
<feature type="compositionally biased region" description="Low complexity" evidence="8">
    <location>
        <begin position="103"/>
        <end position="118"/>
    </location>
</feature>
<dbReference type="SUPFAM" id="SSF101238">
    <property type="entry name" value="XPC-binding domain"/>
    <property type="match status" value="1"/>
</dbReference>
<keyword evidence="2" id="KW-0677">Repeat</keyword>
<keyword evidence="5 7" id="KW-0234">DNA repair</keyword>
<comment type="caution">
    <text evidence="11">The sequence shown here is derived from an EMBL/GenBank/DDBJ whole genome shotgun (WGS) entry which is preliminary data.</text>
</comment>
<dbReference type="GO" id="GO:0005829">
    <property type="term" value="C:cytosol"/>
    <property type="evidence" value="ECO:0007669"/>
    <property type="project" value="TreeGrafter"/>
</dbReference>
<dbReference type="InterPro" id="IPR015360">
    <property type="entry name" value="XPC-bd"/>
</dbReference>
<feature type="region of interest" description="Disordered" evidence="8">
    <location>
        <begin position="95"/>
        <end position="175"/>
    </location>
</feature>
<dbReference type="FunFam" id="3.10.20.90:FF:000053">
    <property type="entry name" value="UV excision repair protein RAD23 homolog A"/>
    <property type="match status" value="1"/>
</dbReference>
<dbReference type="AlphaFoldDB" id="A0A7J7U271"/>
<evidence type="ECO:0000256" key="4">
    <source>
        <dbReference type="ARBA" id="ARBA00022942"/>
    </source>
</evidence>
<dbReference type="PROSITE" id="PS50053">
    <property type="entry name" value="UBIQUITIN_2"/>
    <property type="match status" value="1"/>
</dbReference>
<keyword evidence="7" id="KW-0963">Cytoplasm</keyword>
<feature type="region of interest" description="Disordered" evidence="8">
    <location>
        <begin position="219"/>
        <end position="240"/>
    </location>
</feature>
<dbReference type="PANTHER" id="PTHR10621:SF29">
    <property type="entry name" value="UV EXCISION REPAIR PROTEIN RAD23 HOMOLOG A"/>
    <property type="match status" value="1"/>
</dbReference>
<dbReference type="FunFam" id="1.10.8.10:FF:000002">
    <property type="entry name" value="UV excision repair protein RAD23 homolog"/>
    <property type="match status" value="1"/>
</dbReference>
<dbReference type="GO" id="GO:0003684">
    <property type="term" value="F:damaged DNA binding"/>
    <property type="evidence" value="ECO:0007669"/>
    <property type="project" value="UniProtKB-UniRule"/>
</dbReference>
<dbReference type="GO" id="GO:0000502">
    <property type="term" value="C:proteasome complex"/>
    <property type="evidence" value="ECO:0007669"/>
    <property type="project" value="UniProtKB-KW"/>
</dbReference>
<comment type="subcellular location">
    <subcellularLocation>
        <location evidence="7">Nucleus</location>
    </subcellularLocation>
    <subcellularLocation>
        <location evidence="7">Cytoplasm</location>
    </subcellularLocation>
</comment>
<dbReference type="Pfam" id="PF00240">
    <property type="entry name" value="ubiquitin"/>
    <property type="match status" value="1"/>
</dbReference>
<evidence type="ECO:0000256" key="2">
    <source>
        <dbReference type="ARBA" id="ARBA00022737"/>
    </source>
</evidence>
<dbReference type="InterPro" id="IPR015940">
    <property type="entry name" value="UBA"/>
</dbReference>
<organism evidence="11 12">
    <name type="scientific">Rhinolophus ferrumequinum</name>
    <name type="common">Greater horseshoe bat</name>
    <dbReference type="NCBI Taxonomy" id="59479"/>
    <lineage>
        <taxon>Eukaryota</taxon>
        <taxon>Metazoa</taxon>
        <taxon>Chordata</taxon>
        <taxon>Craniata</taxon>
        <taxon>Vertebrata</taxon>
        <taxon>Euteleostomi</taxon>
        <taxon>Mammalia</taxon>
        <taxon>Eutheria</taxon>
        <taxon>Laurasiatheria</taxon>
        <taxon>Chiroptera</taxon>
        <taxon>Yinpterochiroptera</taxon>
        <taxon>Rhinolophoidea</taxon>
        <taxon>Rhinolophidae</taxon>
        <taxon>Rhinolophinae</taxon>
        <taxon>Rhinolophus</taxon>
    </lineage>
</organism>
<dbReference type="SUPFAM" id="SSF54236">
    <property type="entry name" value="Ubiquitin-like"/>
    <property type="match status" value="1"/>
</dbReference>
<dbReference type="FunFam" id="1.10.8.10:FF:000003">
    <property type="entry name" value="UV excision repair protein RAD23 homolog"/>
    <property type="match status" value="1"/>
</dbReference>
<protein>
    <recommendedName>
        <fullName evidence="7">UV excision repair protein RAD23</fullName>
    </recommendedName>
</protein>
<dbReference type="PRINTS" id="PR01839">
    <property type="entry name" value="RAD23PROTEIN"/>
</dbReference>
<comment type="function">
    <text evidence="7">Multiubiquitin chain receptor involved in modulation of proteasomal degradation. Involved in nucleotide excision repair.</text>
</comment>
<feature type="domain" description="UBA" evidence="9">
    <location>
        <begin position="176"/>
        <end position="216"/>
    </location>
</feature>
<keyword evidence="6 7" id="KW-0539">Nucleus</keyword>
<dbReference type="GO" id="GO:0006289">
    <property type="term" value="P:nucleotide-excision repair"/>
    <property type="evidence" value="ECO:0007669"/>
    <property type="project" value="UniProtKB-UniRule"/>
</dbReference>
<dbReference type="Pfam" id="PF09280">
    <property type="entry name" value="XPC-binding"/>
    <property type="match status" value="1"/>
</dbReference>
<dbReference type="CDD" id="cd14377">
    <property type="entry name" value="UBA1_Rad23"/>
    <property type="match status" value="1"/>
</dbReference>
<evidence type="ECO:0000259" key="10">
    <source>
        <dbReference type="PROSITE" id="PS50053"/>
    </source>
</evidence>
<dbReference type="Pfam" id="PF00627">
    <property type="entry name" value="UBA"/>
    <property type="match status" value="2"/>
</dbReference>
<dbReference type="CDD" id="cd17126">
    <property type="entry name" value="Ubl_HR23A"/>
    <property type="match status" value="1"/>
</dbReference>
<dbReference type="EMBL" id="JACAGC010000017">
    <property type="protein sequence ID" value="KAF6307017.1"/>
    <property type="molecule type" value="Genomic_DNA"/>
</dbReference>
<feature type="domain" description="UBA" evidence="9">
    <location>
        <begin position="322"/>
        <end position="362"/>
    </location>
</feature>
<dbReference type="PANTHER" id="PTHR10621">
    <property type="entry name" value="UV EXCISION REPAIR PROTEIN RAD23"/>
    <property type="match status" value="1"/>
</dbReference>
<feature type="domain" description="Ubiquitin-like" evidence="10">
    <location>
        <begin position="18"/>
        <end position="96"/>
    </location>
</feature>
<reference evidence="11 12" key="1">
    <citation type="journal article" date="2020" name="Nature">
        <title>Six reference-quality genomes reveal evolution of bat adaptations.</title>
        <authorList>
            <person name="Jebb D."/>
            <person name="Huang Z."/>
            <person name="Pippel M."/>
            <person name="Hughes G.M."/>
            <person name="Lavrichenko K."/>
            <person name="Devanna P."/>
            <person name="Winkler S."/>
            <person name="Jermiin L.S."/>
            <person name="Skirmuntt E.C."/>
            <person name="Katzourakis A."/>
            <person name="Burkitt-Gray L."/>
            <person name="Ray D.A."/>
            <person name="Sullivan K.A.M."/>
            <person name="Roscito J.G."/>
            <person name="Kirilenko B.M."/>
            <person name="Davalos L.M."/>
            <person name="Corthals A.P."/>
            <person name="Power M.L."/>
            <person name="Jones G."/>
            <person name="Ransome R.D."/>
            <person name="Dechmann D.K.N."/>
            <person name="Locatelli A.G."/>
            <person name="Puechmaille S.J."/>
            <person name="Fedrigo O."/>
            <person name="Jarvis E.D."/>
            <person name="Hiller M."/>
            <person name="Vernes S.C."/>
            <person name="Myers E.W."/>
            <person name="Teeling E.C."/>
        </authorList>
    </citation>
    <scope>NUCLEOTIDE SEQUENCE [LARGE SCALE GENOMIC DNA]</scope>
    <source>
        <strain evidence="11">MRhiFer1</strain>
        <tissue evidence="11">Lung</tissue>
    </source>
</reference>
<evidence type="ECO:0000256" key="1">
    <source>
        <dbReference type="ARBA" id="ARBA00009878"/>
    </source>
</evidence>
<comment type="similarity">
    <text evidence="1 7">Belongs to the RAD23 family.</text>
</comment>
<dbReference type="PROSITE" id="PS50030">
    <property type="entry name" value="UBA"/>
    <property type="match status" value="2"/>
</dbReference>
<feature type="compositionally biased region" description="Polar residues" evidence="8">
    <location>
        <begin position="228"/>
        <end position="237"/>
    </location>
</feature>
<dbReference type="Gene3D" id="1.10.8.10">
    <property type="entry name" value="DNA helicase RuvA subunit, C-terminal domain"/>
    <property type="match status" value="2"/>
</dbReference>
<feature type="compositionally biased region" description="Low complexity" evidence="8">
    <location>
        <begin position="141"/>
        <end position="162"/>
    </location>
</feature>
<evidence type="ECO:0000256" key="8">
    <source>
        <dbReference type="SAM" id="MobiDB-lite"/>
    </source>
</evidence>
<dbReference type="InterPro" id="IPR009060">
    <property type="entry name" value="UBA-like_sf"/>
</dbReference>
<dbReference type="GO" id="GO:0005654">
    <property type="term" value="C:nucleoplasm"/>
    <property type="evidence" value="ECO:0007669"/>
    <property type="project" value="TreeGrafter"/>
</dbReference>
<dbReference type="Gene3D" id="3.10.20.90">
    <property type="entry name" value="Phosphatidylinositol 3-kinase Catalytic Subunit, Chain A, domain 1"/>
    <property type="match status" value="1"/>
</dbReference>
<dbReference type="Gene3D" id="1.10.10.540">
    <property type="entry name" value="XPC-binding domain"/>
    <property type="match status" value="1"/>
</dbReference>
<evidence type="ECO:0000259" key="9">
    <source>
        <dbReference type="PROSITE" id="PS50030"/>
    </source>
</evidence>
<sequence>MLCEDPGVAPSLGPAMAVTITLKTLQQQTFKIRMEPDETVKVLKEKIEAEKGRDAFPVAGQKLIYAGKILSDDVPIRDYRIDEKNFVVVMVTKAKTSPGTSVPPEASPTAAPESSTSFPPAPASGMSHPSPTTREDKSPSEESVPTTSPESVSGSVPSSGSSGREEDAASTLVTGSEYETMLTEIMSMGYERERVVAALRASYNNPHRAVEYLLTGIPGSPEPEHGSVQESQVSEQPATEAVGENPLEFLRDQPQFQNMRQVIQQNPALLPALLQQISRHQEQFIQMLNEPPGELADISDVEGEVGAIGEEAPQMNYIQVTPQEKEAIERLKALGFPESLVIQAYFACEKNENLAANFLLSQNFDDE</sequence>
<dbReference type="InterPro" id="IPR041811">
    <property type="entry name" value="RAD23A/B_UBA1"/>
</dbReference>
<dbReference type="SMART" id="SM00213">
    <property type="entry name" value="UBQ"/>
    <property type="match status" value="1"/>
</dbReference>
<proteinExistence type="inferred from homology"/>
<dbReference type="SUPFAM" id="SSF46934">
    <property type="entry name" value="UBA-like"/>
    <property type="match status" value="2"/>
</dbReference>
<dbReference type="NCBIfam" id="TIGR00601">
    <property type="entry name" value="rad23"/>
    <property type="match status" value="1"/>
</dbReference>
<evidence type="ECO:0000256" key="6">
    <source>
        <dbReference type="ARBA" id="ARBA00023242"/>
    </source>
</evidence>
<dbReference type="GO" id="GO:0043161">
    <property type="term" value="P:proteasome-mediated ubiquitin-dependent protein catabolic process"/>
    <property type="evidence" value="ECO:0007669"/>
    <property type="project" value="UniProtKB-UniRule"/>
</dbReference>
<dbReference type="InterPro" id="IPR029071">
    <property type="entry name" value="Ubiquitin-like_domsf"/>
</dbReference>
<evidence type="ECO:0000256" key="7">
    <source>
        <dbReference type="RuleBase" id="RU367049"/>
    </source>
</evidence>
<evidence type="ECO:0000313" key="12">
    <source>
        <dbReference type="Proteomes" id="UP000585614"/>
    </source>
</evidence>
<dbReference type="Proteomes" id="UP000585614">
    <property type="component" value="Unassembled WGS sequence"/>
</dbReference>
<keyword evidence="4" id="KW-0647">Proteasome</keyword>
<dbReference type="InterPro" id="IPR036353">
    <property type="entry name" value="XPC-bd_sf"/>
</dbReference>
<dbReference type="GO" id="GO:0031593">
    <property type="term" value="F:polyubiquitin modification-dependent protein binding"/>
    <property type="evidence" value="ECO:0007669"/>
    <property type="project" value="UniProtKB-UniRule"/>
</dbReference>
<dbReference type="GO" id="GO:0070628">
    <property type="term" value="F:proteasome binding"/>
    <property type="evidence" value="ECO:0007669"/>
    <property type="project" value="TreeGrafter"/>
</dbReference>
<evidence type="ECO:0000256" key="3">
    <source>
        <dbReference type="ARBA" id="ARBA00022763"/>
    </source>
</evidence>
<evidence type="ECO:0000256" key="5">
    <source>
        <dbReference type="ARBA" id="ARBA00023204"/>
    </source>
</evidence>
<accession>A0A7J7U271</accession>
<dbReference type="GO" id="GO:0043130">
    <property type="term" value="F:ubiquitin binding"/>
    <property type="evidence" value="ECO:0007669"/>
    <property type="project" value="UniProtKB-UniRule"/>
</dbReference>